<dbReference type="UniPathway" id="UPA00193"/>
<comment type="similarity">
    <text evidence="12">Belongs to the tetrahydrofolate dehydrogenase/cyclohydrolase family.</text>
</comment>
<dbReference type="PRINTS" id="PR00085">
    <property type="entry name" value="THFDHDRGNASE"/>
</dbReference>
<comment type="pathway">
    <text evidence="1 12">One-carbon metabolism; tetrahydrofolate interconversion.</text>
</comment>
<dbReference type="PANTHER" id="PTHR48099">
    <property type="entry name" value="C-1-TETRAHYDROFOLATE SYNTHASE, CYTOPLASMIC-RELATED"/>
    <property type="match status" value="1"/>
</dbReference>
<keyword evidence="8 12" id="KW-0560">Oxidoreductase</keyword>
<dbReference type="Pfam" id="PF02882">
    <property type="entry name" value="THF_DHG_CYH_C"/>
    <property type="match status" value="1"/>
</dbReference>
<dbReference type="EC" id="3.5.4.9" evidence="12"/>
<evidence type="ECO:0000256" key="3">
    <source>
        <dbReference type="ARBA" id="ARBA00022563"/>
    </source>
</evidence>
<evidence type="ECO:0000256" key="6">
    <source>
        <dbReference type="ARBA" id="ARBA00022801"/>
    </source>
</evidence>
<evidence type="ECO:0000256" key="5">
    <source>
        <dbReference type="ARBA" id="ARBA00022755"/>
    </source>
</evidence>
<keyword evidence="6 12" id="KW-0378">Hydrolase</keyword>
<comment type="catalytic activity">
    <reaction evidence="12">
        <text>(6R)-5,10-methylene-5,6,7,8-tetrahydrofolate + NADP(+) = (6R)-5,10-methenyltetrahydrofolate + NADPH</text>
        <dbReference type="Rhea" id="RHEA:22812"/>
        <dbReference type="ChEBI" id="CHEBI:15636"/>
        <dbReference type="ChEBI" id="CHEBI:57455"/>
        <dbReference type="ChEBI" id="CHEBI:57783"/>
        <dbReference type="ChEBI" id="CHEBI:58349"/>
        <dbReference type="EC" id="1.5.1.5"/>
    </reaction>
</comment>
<keyword evidence="4 12" id="KW-0028">Amino-acid biosynthesis</keyword>
<comment type="caution">
    <text evidence="15">The sequence shown here is derived from an EMBL/GenBank/DDBJ whole genome shotgun (WGS) entry which is preliminary data.</text>
</comment>
<sequence>MNKSEDDMAKIIDGKEIAKKLRSAVSEQAAILKEQSVIPGLAVILVGDDPASEIYVRNKERAAKKVGVHAVTFKYPSTATEKEILDKVAELNADDTIDAILVQSPVPSQINEQKVQEAIIPSKDVDGFHPENVGRLYANQAGYYPIANTPRGIMTMLQHEKIDLLNKHAVVIGRSILVGRPMFALLQAADTSVTLLHRYTPAALRRELLATADVVVVATGVPDLVMGADLKPGAVVIDVGINRLPNNKLVGDVNFGTAEKVASAITPVPGGVGPMTIATLLQTTVELAAEHHQIELEQGWQNI</sequence>
<accession>C5R8B8</accession>
<dbReference type="GO" id="GO:0009086">
    <property type="term" value="P:methionine biosynthetic process"/>
    <property type="evidence" value="ECO:0007669"/>
    <property type="project" value="UniProtKB-KW"/>
</dbReference>
<dbReference type="SUPFAM" id="SSF51735">
    <property type="entry name" value="NAD(P)-binding Rossmann-fold domains"/>
    <property type="match status" value="1"/>
</dbReference>
<feature type="binding site" evidence="12">
    <location>
        <begin position="173"/>
        <end position="175"/>
    </location>
    <ligand>
        <name>NADP(+)</name>
        <dbReference type="ChEBI" id="CHEBI:58349"/>
    </ligand>
</feature>
<keyword evidence="10 12" id="KW-0486">Methionine biosynthesis</keyword>
<evidence type="ECO:0000256" key="12">
    <source>
        <dbReference type="HAMAP-Rule" id="MF_01576"/>
    </source>
</evidence>
<comment type="caution">
    <text evidence="12">Lacks conserved residue(s) required for the propagation of feature annotation.</text>
</comment>
<evidence type="ECO:0000256" key="1">
    <source>
        <dbReference type="ARBA" id="ARBA00004777"/>
    </source>
</evidence>
<evidence type="ECO:0000256" key="11">
    <source>
        <dbReference type="ARBA" id="ARBA00023268"/>
    </source>
</evidence>
<dbReference type="Pfam" id="PF00763">
    <property type="entry name" value="THF_DHG_CYH"/>
    <property type="match status" value="1"/>
</dbReference>
<dbReference type="EC" id="1.5.1.5" evidence="12"/>
<dbReference type="Gene3D" id="3.40.50.720">
    <property type="entry name" value="NAD(P)-binding Rossmann-like Domain"/>
    <property type="match status" value="1"/>
</dbReference>
<dbReference type="GO" id="GO:0004488">
    <property type="term" value="F:methylenetetrahydrofolate dehydrogenase (NADP+) activity"/>
    <property type="evidence" value="ECO:0007669"/>
    <property type="project" value="UniProtKB-UniRule"/>
</dbReference>
<keyword evidence="16" id="KW-1185">Reference proteome</keyword>
<dbReference type="Proteomes" id="UP000004528">
    <property type="component" value="Unassembled WGS sequence"/>
</dbReference>
<evidence type="ECO:0000259" key="14">
    <source>
        <dbReference type="Pfam" id="PF02882"/>
    </source>
</evidence>
<evidence type="ECO:0000256" key="4">
    <source>
        <dbReference type="ARBA" id="ARBA00022605"/>
    </source>
</evidence>
<reference evidence="15 16" key="1">
    <citation type="submission" date="2009-04" db="EMBL/GenBank/DDBJ databases">
        <authorList>
            <person name="Qin X."/>
            <person name="Bachman B."/>
            <person name="Battles P."/>
            <person name="Bell A."/>
            <person name="Bess C."/>
            <person name="Bickham C."/>
            <person name="Chaboub L."/>
            <person name="Chen D."/>
            <person name="Coyle M."/>
            <person name="Deiros D.R."/>
            <person name="Dinh H."/>
            <person name="Forbes L."/>
            <person name="Fowler G."/>
            <person name="Francisco L."/>
            <person name="Fu Q."/>
            <person name="Gubbala S."/>
            <person name="Hale W."/>
            <person name="Han Y."/>
            <person name="Hemphill L."/>
            <person name="Highlander S.K."/>
            <person name="Hirani K."/>
            <person name="Hogues M."/>
            <person name="Jackson L."/>
            <person name="Jakkamsetti A."/>
            <person name="Javaid M."/>
            <person name="Jiang H."/>
            <person name="Korchina V."/>
            <person name="Kovar C."/>
            <person name="Lara F."/>
            <person name="Lee S."/>
            <person name="Mata R."/>
            <person name="Mathew T."/>
            <person name="Moen C."/>
            <person name="Morales K."/>
            <person name="Munidasa M."/>
            <person name="Nazareth L."/>
            <person name="Ngo R."/>
            <person name="Nguyen L."/>
            <person name="Okwuonu G."/>
            <person name="Ongeri F."/>
            <person name="Patil S."/>
            <person name="Petrosino J."/>
            <person name="Pham C."/>
            <person name="Pham P."/>
            <person name="Pu L.-L."/>
            <person name="Puazo M."/>
            <person name="Raj R."/>
            <person name="Reid J."/>
            <person name="Rouhana J."/>
            <person name="Saada N."/>
            <person name="Shang Y."/>
            <person name="Simmons D."/>
            <person name="Thornton R."/>
            <person name="Warren J."/>
            <person name="Weissenberger G."/>
            <person name="Zhang J."/>
            <person name="Zhang L."/>
            <person name="Zhou C."/>
            <person name="Zhu D."/>
            <person name="Muzny D."/>
            <person name="Worley K."/>
            <person name="Gibbs R."/>
        </authorList>
    </citation>
    <scope>NUCLEOTIDE SEQUENCE [LARGE SCALE GENOMIC DNA]</scope>
    <source>
        <strain evidence="15 16">ATCC 33313</strain>
    </source>
</reference>
<name>C5R8B8_WEIPA</name>
<dbReference type="STRING" id="585506.HMPREF0877_0213"/>
<dbReference type="HAMAP" id="MF_01576">
    <property type="entry name" value="THF_DHG_CYH"/>
    <property type="match status" value="1"/>
</dbReference>
<keyword evidence="5 12" id="KW-0658">Purine biosynthesis</keyword>
<evidence type="ECO:0000313" key="15">
    <source>
        <dbReference type="EMBL" id="EER75412.1"/>
    </source>
</evidence>
<gene>
    <name evidence="12 15" type="primary">folD</name>
    <name evidence="15" type="ORF">HMPREF0877_0213</name>
</gene>
<dbReference type="InterPro" id="IPR046346">
    <property type="entry name" value="Aminoacid_DH-like_N_sf"/>
</dbReference>
<dbReference type="GO" id="GO:0006164">
    <property type="term" value="P:purine nucleotide biosynthetic process"/>
    <property type="evidence" value="ECO:0007669"/>
    <property type="project" value="UniProtKB-KW"/>
</dbReference>
<feature type="domain" description="Tetrahydrofolate dehydrogenase/cyclohydrolase catalytic" evidence="13">
    <location>
        <begin position="12"/>
        <end position="126"/>
    </location>
</feature>
<dbReference type="InterPro" id="IPR000672">
    <property type="entry name" value="THF_DH/CycHdrlase"/>
</dbReference>
<evidence type="ECO:0000256" key="8">
    <source>
        <dbReference type="ARBA" id="ARBA00023002"/>
    </source>
</evidence>
<dbReference type="GO" id="GO:0035999">
    <property type="term" value="P:tetrahydrofolate interconversion"/>
    <property type="evidence" value="ECO:0007669"/>
    <property type="project" value="UniProtKB-UniRule"/>
</dbReference>
<feature type="binding site" evidence="12">
    <location>
        <position position="241"/>
    </location>
    <ligand>
        <name>NADP(+)</name>
        <dbReference type="ChEBI" id="CHEBI:58349"/>
    </ligand>
</feature>
<keyword evidence="9 12" id="KW-0368">Histidine biosynthesis</keyword>
<evidence type="ECO:0000256" key="10">
    <source>
        <dbReference type="ARBA" id="ARBA00023167"/>
    </source>
</evidence>
<dbReference type="CDD" id="cd01080">
    <property type="entry name" value="NAD_bind_m-THF_DH_Cyclohyd"/>
    <property type="match status" value="1"/>
</dbReference>
<dbReference type="InterPro" id="IPR020631">
    <property type="entry name" value="THF_DH/CycHdrlase_NAD-bd_dom"/>
</dbReference>
<comment type="subunit">
    <text evidence="2 12">Homodimer.</text>
</comment>
<evidence type="ECO:0000259" key="13">
    <source>
        <dbReference type="Pfam" id="PF00763"/>
    </source>
</evidence>
<dbReference type="FunFam" id="3.40.50.10860:FF:000005">
    <property type="entry name" value="C-1-tetrahydrofolate synthase, cytoplasmic, putative"/>
    <property type="match status" value="1"/>
</dbReference>
<feature type="domain" description="Tetrahydrofolate dehydrogenase/cyclohydrolase NAD(P)-binding" evidence="14">
    <location>
        <begin position="148"/>
        <end position="291"/>
    </location>
</feature>
<dbReference type="PANTHER" id="PTHR48099:SF5">
    <property type="entry name" value="C-1-TETRAHYDROFOLATE SYNTHASE, CYTOPLASMIC"/>
    <property type="match status" value="1"/>
</dbReference>
<dbReference type="AlphaFoldDB" id="C5R8B8"/>
<dbReference type="PROSITE" id="PS00767">
    <property type="entry name" value="THF_DHG_CYH_2"/>
    <property type="match status" value="1"/>
</dbReference>
<keyword evidence="3 12" id="KW-0554">One-carbon metabolism</keyword>
<dbReference type="HOGENOM" id="CLU_034045_1_2_9"/>
<evidence type="ECO:0000256" key="2">
    <source>
        <dbReference type="ARBA" id="ARBA00011738"/>
    </source>
</evidence>
<keyword evidence="7 12" id="KW-0521">NADP</keyword>
<keyword evidence="11 12" id="KW-0511">Multifunctional enzyme</keyword>
<proteinExistence type="inferred from homology"/>
<protein>
    <recommendedName>
        <fullName evidence="12">Bifunctional protein FolD</fullName>
    </recommendedName>
    <domain>
        <recommendedName>
            <fullName evidence="12">Methylenetetrahydrofolate dehydrogenase</fullName>
            <ecNumber evidence="12">1.5.1.5</ecNumber>
        </recommendedName>
    </domain>
    <domain>
        <recommendedName>
            <fullName evidence="12">Methenyltetrahydrofolate cyclohydrolase</fullName>
            <ecNumber evidence="12">3.5.4.9</ecNumber>
        </recommendedName>
    </domain>
</protein>
<organism evidence="15 16">
    <name type="scientific">Weissella paramesenteroides ATCC 33313</name>
    <dbReference type="NCBI Taxonomy" id="585506"/>
    <lineage>
        <taxon>Bacteria</taxon>
        <taxon>Bacillati</taxon>
        <taxon>Bacillota</taxon>
        <taxon>Bacilli</taxon>
        <taxon>Lactobacillales</taxon>
        <taxon>Lactobacillaceae</taxon>
        <taxon>Weissella</taxon>
    </lineage>
</organism>
<dbReference type="EMBL" id="ACKU01000005">
    <property type="protein sequence ID" value="EER75412.1"/>
    <property type="molecule type" value="Genomic_DNA"/>
</dbReference>
<dbReference type="InterPro" id="IPR020630">
    <property type="entry name" value="THF_DH/CycHdrlase_cat_dom"/>
</dbReference>
<comment type="function">
    <text evidence="12">Catalyzes the oxidation of 5,10-methylenetetrahydrofolate to 5,10-methenyltetrahydrofolate and then the hydrolysis of 5,10-methenyltetrahydrofolate to 10-formyltetrahydrofolate.</text>
</comment>
<dbReference type="InterPro" id="IPR020867">
    <property type="entry name" value="THF_DH/CycHdrlase_CS"/>
</dbReference>
<dbReference type="GO" id="GO:0004477">
    <property type="term" value="F:methenyltetrahydrofolate cyclohydrolase activity"/>
    <property type="evidence" value="ECO:0007669"/>
    <property type="project" value="UniProtKB-UniRule"/>
</dbReference>
<comment type="catalytic activity">
    <reaction evidence="12">
        <text>(6R)-5,10-methenyltetrahydrofolate + H2O = (6R)-10-formyltetrahydrofolate + H(+)</text>
        <dbReference type="Rhea" id="RHEA:23700"/>
        <dbReference type="ChEBI" id="CHEBI:15377"/>
        <dbReference type="ChEBI" id="CHEBI:15378"/>
        <dbReference type="ChEBI" id="CHEBI:57455"/>
        <dbReference type="ChEBI" id="CHEBI:195366"/>
        <dbReference type="EC" id="3.5.4.9"/>
    </reaction>
</comment>
<dbReference type="InterPro" id="IPR036291">
    <property type="entry name" value="NAD(P)-bd_dom_sf"/>
</dbReference>
<evidence type="ECO:0000256" key="9">
    <source>
        <dbReference type="ARBA" id="ARBA00023102"/>
    </source>
</evidence>
<dbReference type="Gene3D" id="3.40.50.10860">
    <property type="entry name" value="Leucine Dehydrogenase, chain A, domain 1"/>
    <property type="match status" value="1"/>
</dbReference>
<dbReference type="GO" id="GO:0005829">
    <property type="term" value="C:cytosol"/>
    <property type="evidence" value="ECO:0007669"/>
    <property type="project" value="TreeGrafter"/>
</dbReference>
<dbReference type="GO" id="GO:0000105">
    <property type="term" value="P:L-histidine biosynthetic process"/>
    <property type="evidence" value="ECO:0007669"/>
    <property type="project" value="UniProtKB-KW"/>
</dbReference>
<evidence type="ECO:0000256" key="7">
    <source>
        <dbReference type="ARBA" id="ARBA00022857"/>
    </source>
</evidence>
<dbReference type="SUPFAM" id="SSF53223">
    <property type="entry name" value="Aminoacid dehydrogenase-like, N-terminal domain"/>
    <property type="match status" value="1"/>
</dbReference>
<evidence type="ECO:0000313" key="16">
    <source>
        <dbReference type="Proteomes" id="UP000004528"/>
    </source>
</evidence>
<dbReference type="eggNOG" id="COG0190">
    <property type="taxonomic scope" value="Bacteria"/>
</dbReference>